<organism evidence="1 2">
    <name type="scientific">Algoriphagus zhangzhouensis</name>
    <dbReference type="NCBI Taxonomy" id="1073327"/>
    <lineage>
        <taxon>Bacteria</taxon>
        <taxon>Pseudomonadati</taxon>
        <taxon>Bacteroidota</taxon>
        <taxon>Cytophagia</taxon>
        <taxon>Cytophagales</taxon>
        <taxon>Cyclobacteriaceae</taxon>
        <taxon>Algoriphagus</taxon>
    </lineage>
</organism>
<gene>
    <name evidence="1" type="ORF">SAMN04488108_1180</name>
</gene>
<evidence type="ECO:0000313" key="2">
    <source>
        <dbReference type="Proteomes" id="UP000184609"/>
    </source>
</evidence>
<dbReference type="Proteomes" id="UP000184609">
    <property type="component" value="Unassembled WGS sequence"/>
</dbReference>
<protein>
    <submittedName>
        <fullName evidence="1">Uncharacterized protein</fullName>
    </submittedName>
</protein>
<dbReference type="PROSITE" id="PS51257">
    <property type="entry name" value="PROKAR_LIPOPROTEIN"/>
    <property type="match status" value="1"/>
</dbReference>
<accession>A0A1M7Z8H6</accession>
<sequence length="203" mass="22548">MKFHFYRFIVVLFILGALHIVSGCDLVQDIFPESDKNGKIECVVNGEDFEAAGNQSLAAMDFIIAEMKRENGTFLLTVFGVSQYQGGARAVGFKLAGKSLDVVQTNEPMEEWIYNEEIVGYFEGVMGGVEERSSKNEADTVFKASSNHANLMNLTVTSFDTLNQTISGTFQFDAEDQYNGTFIEVRNGEFSNIKWKEIGGTTN</sequence>
<dbReference type="OrthoDB" id="826113at2"/>
<keyword evidence="2" id="KW-1185">Reference proteome</keyword>
<reference evidence="2" key="1">
    <citation type="submission" date="2016-12" db="EMBL/GenBank/DDBJ databases">
        <authorList>
            <person name="Varghese N."/>
            <person name="Submissions S."/>
        </authorList>
    </citation>
    <scope>NUCLEOTIDE SEQUENCE [LARGE SCALE GENOMIC DNA]</scope>
    <source>
        <strain evidence="2">DSM 25035</strain>
    </source>
</reference>
<dbReference type="RefSeq" id="WP_073570775.1">
    <property type="nucleotide sequence ID" value="NZ_FRXN01000001.1"/>
</dbReference>
<name>A0A1M7Z8H6_9BACT</name>
<evidence type="ECO:0000313" key="1">
    <source>
        <dbReference type="EMBL" id="SHO61016.1"/>
    </source>
</evidence>
<dbReference type="AlphaFoldDB" id="A0A1M7Z8H6"/>
<dbReference type="EMBL" id="FRXN01000001">
    <property type="protein sequence ID" value="SHO61016.1"/>
    <property type="molecule type" value="Genomic_DNA"/>
</dbReference>
<proteinExistence type="predicted"/>